<dbReference type="InterPro" id="IPR002502">
    <property type="entry name" value="Amidase_domain"/>
</dbReference>
<dbReference type="GO" id="GO:0009253">
    <property type="term" value="P:peptidoglycan catabolic process"/>
    <property type="evidence" value="ECO:0007669"/>
    <property type="project" value="InterPro"/>
</dbReference>
<evidence type="ECO:0000259" key="3">
    <source>
        <dbReference type="SMART" id="SM00644"/>
    </source>
</evidence>
<reference evidence="5 6" key="1">
    <citation type="journal article" date="2015" name="Nature">
        <title>rRNA introns, odd ribosomes, and small enigmatic genomes across a large radiation of phyla.</title>
        <authorList>
            <person name="Brown C.T."/>
            <person name="Hug L.A."/>
            <person name="Thomas B.C."/>
            <person name="Sharon I."/>
            <person name="Castelle C.J."/>
            <person name="Singh A."/>
            <person name="Wilkins M.J."/>
            <person name="Williams K.H."/>
            <person name="Banfield J.F."/>
        </authorList>
    </citation>
    <scope>NUCLEOTIDE SEQUENCE [LARGE SCALE GENOMIC DNA]</scope>
</reference>
<dbReference type="InterPro" id="IPR006619">
    <property type="entry name" value="PGRP_domain_met/bac"/>
</dbReference>
<feature type="domain" description="Peptidoglycan recognition protein family" evidence="4">
    <location>
        <begin position="393"/>
        <end position="529"/>
    </location>
</feature>
<evidence type="ECO:0000256" key="1">
    <source>
        <dbReference type="ARBA" id="ARBA00007553"/>
    </source>
</evidence>
<feature type="domain" description="N-acetylmuramoyl-L-alanine amidase" evidence="3">
    <location>
        <begin position="399"/>
        <end position="537"/>
    </location>
</feature>
<dbReference type="Pfam" id="PF01510">
    <property type="entry name" value="Amidase_2"/>
    <property type="match status" value="1"/>
</dbReference>
<evidence type="ECO:0000313" key="6">
    <source>
        <dbReference type="Proteomes" id="UP000034202"/>
    </source>
</evidence>
<dbReference type="CDD" id="cd06583">
    <property type="entry name" value="PGRP"/>
    <property type="match status" value="1"/>
</dbReference>
<dbReference type="PANTHER" id="PTHR11022:SF41">
    <property type="entry name" value="PEPTIDOGLYCAN-RECOGNITION PROTEIN LC-RELATED"/>
    <property type="match status" value="1"/>
</dbReference>
<feature type="region of interest" description="Disordered" evidence="2">
    <location>
        <begin position="85"/>
        <end position="110"/>
    </location>
</feature>
<dbReference type="SMART" id="SM00644">
    <property type="entry name" value="Ami_2"/>
    <property type="match status" value="1"/>
</dbReference>
<dbReference type="PANTHER" id="PTHR11022">
    <property type="entry name" value="PEPTIDOGLYCAN RECOGNITION PROTEIN"/>
    <property type="match status" value="1"/>
</dbReference>
<evidence type="ECO:0000259" key="4">
    <source>
        <dbReference type="SMART" id="SM00701"/>
    </source>
</evidence>
<gene>
    <name evidence="5" type="ORF">UX55_C0046G0005</name>
</gene>
<comment type="similarity">
    <text evidence="1">Belongs to the N-acetylmuramoyl-L-alanine amidase 2 family.</text>
</comment>
<dbReference type="GO" id="GO:0008270">
    <property type="term" value="F:zinc ion binding"/>
    <property type="evidence" value="ECO:0007669"/>
    <property type="project" value="InterPro"/>
</dbReference>
<feature type="compositionally biased region" description="Polar residues" evidence="2">
    <location>
        <begin position="100"/>
        <end position="110"/>
    </location>
</feature>
<comment type="caution">
    <text evidence="5">The sequence shown here is derived from an EMBL/GenBank/DDBJ whole genome shotgun (WGS) entry which is preliminary data.</text>
</comment>
<dbReference type="AlphaFoldDB" id="A0A0G1Q225"/>
<protein>
    <recommendedName>
        <fullName evidence="7">N-acetylmuramoyl-L-alanine amidase</fullName>
    </recommendedName>
</protein>
<evidence type="ECO:0008006" key="7">
    <source>
        <dbReference type="Google" id="ProtNLM"/>
    </source>
</evidence>
<sequence>MTNQVLKVKATIQENSDDGKEAGSATWNKDGNVSSVITLGNFSGVQTGAFRFRAIDIPKFSKVLLARLRLRPAFTDDTDFTTNLKIQGVKEPDPSPFKSDGSNRPSTRAKTTNAVDWDIIKKWEVHEWVQTPNLNLVVEELLAQNGWKPGSAMVFIITDDGSPAENSKTCYDSSKGEGYEAELEIYYLPQGLHEQITIGLIQGNDRDGEEDYDATWYPSGFQNNITTFGDDGSNDPNESANDLGLIFSPVNIPPGAEIISAKILVTSSQQNNGMPNLLIKGIAEDEATVFASNGSNRPSLRNKTNAKIQWNLGHAEAGVLIGDHWSAESVYESPEIKEIIQEIVDRPGFTSSKIGIVIENYESGHGSVKKIWDYNQDSGKYAPRLVIAWTRERRVTTRDKDTEVYNKANYPEFIIVHHSATPRDNTRFETIKRAHIGFGWDDIGYHKWIAGELDGDGVLILGRKDNVIGAHCDSNKMNYRSLGVVLCGNFHNSETPTSAQLTTLQKALDDLRLERSIPKERVLGHGEVPESATDCPGNALLPYVQRYRRTGKLQ</sequence>
<accession>A0A0G1Q225</accession>
<dbReference type="EMBL" id="LCMQ01000046">
    <property type="protein sequence ID" value="KKU39064.1"/>
    <property type="molecule type" value="Genomic_DNA"/>
</dbReference>
<dbReference type="Gene3D" id="3.40.80.10">
    <property type="entry name" value="Peptidoglycan recognition protein-like"/>
    <property type="match status" value="1"/>
</dbReference>
<dbReference type="GO" id="GO:0008745">
    <property type="term" value="F:N-acetylmuramoyl-L-alanine amidase activity"/>
    <property type="evidence" value="ECO:0007669"/>
    <property type="project" value="InterPro"/>
</dbReference>
<dbReference type="InterPro" id="IPR036505">
    <property type="entry name" value="Amidase/PGRP_sf"/>
</dbReference>
<dbReference type="SUPFAM" id="SSF55846">
    <property type="entry name" value="N-acetylmuramoyl-L-alanine amidase-like"/>
    <property type="match status" value="1"/>
</dbReference>
<organism evidence="5 6">
    <name type="scientific">Candidatus Azambacteria bacterium GW2011_GWE2_46_45</name>
    <dbReference type="NCBI Taxonomy" id="1618625"/>
    <lineage>
        <taxon>Bacteria</taxon>
        <taxon>Candidatus Azamiibacteriota</taxon>
    </lineage>
</organism>
<evidence type="ECO:0000256" key="2">
    <source>
        <dbReference type="SAM" id="MobiDB-lite"/>
    </source>
</evidence>
<dbReference type="InterPro" id="IPR015510">
    <property type="entry name" value="PGRP"/>
</dbReference>
<dbReference type="SMART" id="SM00701">
    <property type="entry name" value="PGRP"/>
    <property type="match status" value="1"/>
</dbReference>
<proteinExistence type="inferred from homology"/>
<dbReference type="Proteomes" id="UP000034202">
    <property type="component" value="Unassembled WGS sequence"/>
</dbReference>
<evidence type="ECO:0000313" key="5">
    <source>
        <dbReference type="EMBL" id="KKU39064.1"/>
    </source>
</evidence>
<name>A0A0G1Q225_9BACT</name>